<comment type="subcellular location">
    <subcellularLocation>
        <location evidence="1">Nucleus</location>
    </subcellularLocation>
</comment>
<comment type="caution">
    <text evidence="8">The sequence shown here is derived from an EMBL/GenBank/DDBJ whole genome shotgun (WGS) entry which is preliminary data.</text>
</comment>
<proteinExistence type="predicted"/>
<accession>A0A8H7ER66</accession>
<evidence type="ECO:0000256" key="1">
    <source>
        <dbReference type="ARBA" id="ARBA00004123"/>
    </source>
</evidence>
<feature type="region of interest" description="Disordered" evidence="6">
    <location>
        <begin position="60"/>
        <end position="117"/>
    </location>
</feature>
<protein>
    <recommendedName>
        <fullName evidence="7">BHLH domain-containing protein</fullName>
    </recommendedName>
</protein>
<evidence type="ECO:0000256" key="6">
    <source>
        <dbReference type="SAM" id="MobiDB-lite"/>
    </source>
</evidence>
<evidence type="ECO:0000256" key="4">
    <source>
        <dbReference type="ARBA" id="ARBA00023242"/>
    </source>
</evidence>
<feature type="region of interest" description="Disordered" evidence="6">
    <location>
        <begin position="161"/>
        <end position="191"/>
    </location>
</feature>
<evidence type="ECO:0000256" key="5">
    <source>
        <dbReference type="SAM" id="Coils"/>
    </source>
</evidence>
<dbReference type="SMART" id="SM00353">
    <property type="entry name" value="HLH"/>
    <property type="match status" value="1"/>
</dbReference>
<dbReference type="InterPro" id="IPR036638">
    <property type="entry name" value="HLH_DNA-bd_sf"/>
</dbReference>
<sequence length="312" mass="35411">MTEPTKLRNPTEYHLMAKKANAEEQMDFVDGFSHQFLSPVSNSPLHDFDDLDFRKSRKMQQPLRGPDMMAEESPSDYSLASGAEDLFGSPPSSSYLGAVDIHQHPHRGSTGSIRHNGTGSALQSYMVLPGEASFPMSAPANIGYDFMNATSFPSGHMHPTMALQQQHQQHHHHHPHQQQGLSVQPSSNSRSFEEDYAMQMNGSLQHVSSLRSLQAMMEKRRRRRESHNAVERRRRENINERIQELGTLLPEAMLEDITSGGNGGPSNKPNKGAILRKSVEHLRMLQQEVDTYQQRVKELESLLQKYKQDQRY</sequence>
<organism evidence="8 9">
    <name type="scientific">Apophysomyces ossiformis</name>
    <dbReference type="NCBI Taxonomy" id="679940"/>
    <lineage>
        <taxon>Eukaryota</taxon>
        <taxon>Fungi</taxon>
        <taxon>Fungi incertae sedis</taxon>
        <taxon>Mucoromycota</taxon>
        <taxon>Mucoromycotina</taxon>
        <taxon>Mucoromycetes</taxon>
        <taxon>Mucorales</taxon>
        <taxon>Mucorineae</taxon>
        <taxon>Mucoraceae</taxon>
        <taxon>Apophysomyces</taxon>
    </lineage>
</organism>
<name>A0A8H7ER66_9FUNG</name>
<keyword evidence="5" id="KW-0175">Coiled coil</keyword>
<dbReference type="GO" id="GO:0005634">
    <property type="term" value="C:nucleus"/>
    <property type="evidence" value="ECO:0007669"/>
    <property type="project" value="UniProtKB-SubCell"/>
</dbReference>
<evidence type="ECO:0000259" key="7">
    <source>
        <dbReference type="PROSITE" id="PS50888"/>
    </source>
</evidence>
<keyword evidence="2" id="KW-0805">Transcription regulation</keyword>
<dbReference type="GO" id="GO:0000978">
    <property type="term" value="F:RNA polymerase II cis-regulatory region sequence-specific DNA binding"/>
    <property type="evidence" value="ECO:0007669"/>
    <property type="project" value="TreeGrafter"/>
</dbReference>
<dbReference type="SUPFAM" id="SSF47459">
    <property type="entry name" value="HLH, helix-loop-helix DNA-binding domain"/>
    <property type="match status" value="1"/>
</dbReference>
<feature type="coiled-coil region" evidence="5">
    <location>
        <begin position="275"/>
        <end position="309"/>
    </location>
</feature>
<feature type="domain" description="BHLH" evidence="7">
    <location>
        <begin position="222"/>
        <end position="285"/>
    </location>
</feature>
<evidence type="ECO:0000256" key="3">
    <source>
        <dbReference type="ARBA" id="ARBA00023163"/>
    </source>
</evidence>
<dbReference type="Gene3D" id="4.10.280.10">
    <property type="entry name" value="Helix-loop-helix DNA-binding domain"/>
    <property type="match status" value="1"/>
</dbReference>
<dbReference type="Pfam" id="PF00010">
    <property type="entry name" value="HLH"/>
    <property type="match status" value="1"/>
</dbReference>
<keyword evidence="9" id="KW-1185">Reference proteome</keyword>
<keyword evidence="4" id="KW-0539">Nucleus</keyword>
<dbReference type="InterPro" id="IPR051732">
    <property type="entry name" value="USF"/>
</dbReference>
<dbReference type="Proteomes" id="UP000605846">
    <property type="component" value="Unassembled WGS sequence"/>
</dbReference>
<keyword evidence="3" id="KW-0804">Transcription</keyword>
<feature type="compositionally biased region" description="Polar residues" evidence="6">
    <location>
        <begin position="180"/>
        <end position="190"/>
    </location>
</feature>
<dbReference type="InterPro" id="IPR011598">
    <property type="entry name" value="bHLH_dom"/>
</dbReference>
<dbReference type="EMBL" id="JABAYA010000028">
    <property type="protein sequence ID" value="KAF7729131.1"/>
    <property type="molecule type" value="Genomic_DNA"/>
</dbReference>
<reference evidence="8" key="1">
    <citation type="submission" date="2020-01" db="EMBL/GenBank/DDBJ databases">
        <title>Genome Sequencing of Three Apophysomyces-Like Fungal Strains Confirms a Novel Fungal Genus in the Mucoromycota with divergent Burkholderia-like Endosymbiotic Bacteria.</title>
        <authorList>
            <person name="Stajich J.E."/>
            <person name="Macias A.M."/>
            <person name="Carter-House D."/>
            <person name="Lovett B."/>
            <person name="Kasson L.R."/>
            <person name="Berry K."/>
            <person name="Grigoriev I."/>
            <person name="Chang Y."/>
            <person name="Spatafora J."/>
            <person name="Kasson M.T."/>
        </authorList>
    </citation>
    <scope>NUCLEOTIDE SEQUENCE</scope>
    <source>
        <strain evidence="8">NRRL A-21654</strain>
    </source>
</reference>
<dbReference type="OrthoDB" id="690068at2759"/>
<dbReference type="GO" id="GO:0046983">
    <property type="term" value="F:protein dimerization activity"/>
    <property type="evidence" value="ECO:0007669"/>
    <property type="project" value="InterPro"/>
</dbReference>
<evidence type="ECO:0000313" key="8">
    <source>
        <dbReference type="EMBL" id="KAF7729131.1"/>
    </source>
</evidence>
<dbReference type="PANTHER" id="PTHR46117:SF3">
    <property type="entry name" value="FI24210P1"/>
    <property type="match status" value="1"/>
</dbReference>
<dbReference type="PROSITE" id="PS50888">
    <property type="entry name" value="BHLH"/>
    <property type="match status" value="1"/>
</dbReference>
<dbReference type="AlphaFoldDB" id="A0A8H7ER66"/>
<dbReference type="GO" id="GO:0000981">
    <property type="term" value="F:DNA-binding transcription factor activity, RNA polymerase II-specific"/>
    <property type="evidence" value="ECO:0007669"/>
    <property type="project" value="TreeGrafter"/>
</dbReference>
<gene>
    <name evidence="8" type="ORF">EC973_004899</name>
</gene>
<evidence type="ECO:0000313" key="9">
    <source>
        <dbReference type="Proteomes" id="UP000605846"/>
    </source>
</evidence>
<dbReference type="PANTHER" id="PTHR46117">
    <property type="entry name" value="FI24210P1"/>
    <property type="match status" value="1"/>
</dbReference>
<evidence type="ECO:0000256" key="2">
    <source>
        <dbReference type="ARBA" id="ARBA00023015"/>
    </source>
</evidence>